<accession>A0A0S2LNV3</accession>
<evidence type="ECO:0000256" key="4">
    <source>
        <dbReference type="SAM" id="MobiDB-lite"/>
    </source>
</evidence>
<dbReference type="Pfam" id="PF01193">
    <property type="entry name" value="RNA_pol_L"/>
    <property type="match status" value="1"/>
</dbReference>
<evidence type="ECO:0000259" key="5">
    <source>
        <dbReference type="SMART" id="SM00662"/>
    </source>
</evidence>
<dbReference type="Gene3D" id="2.170.120.12">
    <property type="entry name" value="DNA-directed RNA polymerase, insert domain"/>
    <property type="match status" value="1"/>
</dbReference>
<dbReference type="InterPro" id="IPR036603">
    <property type="entry name" value="RBP11-like"/>
</dbReference>
<dbReference type="InterPro" id="IPR011262">
    <property type="entry name" value="DNA-dir_RNA_pol_insert"/>
</dbReference>
<proteinExistence type="predicted"/>
<dbReference type="InterPro" id="IPR036643">
    <property type="entry name" value="RNApol_insert_sf"/>
</dbReference>
<evidence type="ECO:0000256" key="1">
    <source>
        <dbReference type="ARBA" id="ARBA00022478"/>
    </source>
</evidence>
<sequence length="443" mass="49350">MNNVFISCKESRIENNRSFYGCFNLGTFDAAQSLTVANALRRTLLSECPGLGIISVTIENVSHEYSTLPGMRESVLDLLLNLKEIVFCSGKRSYLNSSGKSNMGVNKNELVKDTEKTTALIYEKTGITSFQTQRGPKKPIVGYLKVKGPGVIRARDFKLPPLIQCVDPDQYIATLAEDGFLCMKFIIMEGKGYLIQKSNSFIDNTLVKKRANLLSELKSFKSEWLSSSPEKEGNLVKKPFLKNPLPIPPLKGGSSGARKGEGVGEGDTTFKGKTESESKPLNLDCVFNPVTKVSYIIEDFDNKVTNDFNQNLNFINDFSSLIESSHYLQKNLPFLLVDSPSLDILPFSSVVRGSGGYPTKGTEHQQKEISLNGTILSNLIETYTKYEMQELSNYLHPLKKQNSLHNIVLEIWTNGSLHPREALALSFQNLGSLFLNLQKTKVF</sequence>
<keyword evidence="2" id="KW-0804">Transcription</keyword>
<dbReference type="GO" id="GO:0000428">
    <property type="term" value="C:DNA-directed RNA polymerase complex"/>
    <property type="evidence" value="ECO:0007669"/>
    <property type="project" value="UniProtKB-KW"/>
</dbReference>
<dbReference type="SUPFAM" id="SSF55257">
    <property type="entry name" value="RBP11-like subunits of RNA polymerase"/>
    <property type="match status" value="1"/>
</dbReference>
<evidence type="ECO:0000313" key="6">
    <source>
        <dbReference type="EMBL" id="ALO63148.1"/>
    </source>
</evidence>
<dbReference type="EMBL" id="KT625416">
    <property type="protein sequence ID" value="ALO63148.1"/>
    <property type="molecule type" value="Genomic_DNA"/>
</dbReference>
<gene>
    <name evidence="6" type="primary">rpoA</name>
</gene>
<evidence type="ECO:0000256" key="2">
    <source>
        <dbReference type="ARBA" id="ARBA00023163"/>
    </source>
</evidence>
<feature type="compositionally biased region" description="Basic and acidic residues" evidence="4">
    <location>
        <begin position="258"/>
        <end position="276"/>
    </location>
</feature>
<dbReference type="SMART" id="SM00662">
    <property type="entry name" value="RPOLD"/>
    <property type="match status" value="1"/>
</dbReference>
<keyword evidence="1" id="KW-0240">DNA-directed RNA polymerase</keyword>
<protein>
    <recommendedName>
        <fullName evidence="3">Plastid-encoded RNA polymerase subunit alpha</fullName>
    </recommendedName>
</protein>
<dbReference type="Pfam" id="PF01000">
    <property type="entry name" value="RNA_pol_A_bac"/>
    <property type="match status" value="1"/>
</dbReference>
<organism evidence="6">
    <name type="scientific">Chloromonas perforata</name>
    <dbReference type="NCBI Taxonomy" id="51730"/>
    <lineage>
        <taxon>Eukaryota</taxon>
        <taxon>Viridiplantae</taxon>
        <taxon>Chlorophyta</taxon>
        <taxon>core chlorophytes</taxon>
        <taxon>Chlorophyceae</taxon>
        <taxon>CS clade</taxon>
        <taxon>Chlamydomonadales</taxon>
        <taxon>Chlamydomonadaceae</taxon>
        <taxon>Chloromonadinia</taxon>
        <taxon>Chloromonas</taxon>
    </lineage>
</organism>
<name>A0A0S2LNV3_9CHLO</name>
<geneLocation type="chloroplast" evidence="6"/>
<feature type="domain" description="DNA-directed RNA polymerase RpoA/D/Rpb3-type" evidence="5">
    <location>
        <begin position="25"/>
        <end position="440"/>
    </location>
</feature>
<dbReference type="AlphaFoldDB" id="A0A0S2LNV3"/>
<dbReference type="Gene3D" id="3.30.1360.10">
    <property type="entry name" value="RNA polymerase, RBP11-like subunit"/>
    <property type="match status" value="1"/>
</dbReference>
<dbReference type="GO" id="GO:0046983">
    <property type="term" value="F:protein dimerization activity"/>
    <property type="evidence" value="ECO:0007669"/>
    <property type="project" value="InterPro"/>
</dbReference>
<evidence type="ECO:0000256" key="3">
    <source>
        <dbReference type="ARBA" id="ARBA00031776"/>
    </source>
</evidence>
<dbReference type="InterPro" id="IPR011263">
    <property type="entry name" value="DNA-dir_RNA_pol_RpoA/D/Rpb3"/>
</dbReference>
<keyword evidence="6" id="KW-0934">Plastid</keyword>
<dbReference type="GO" id="GO:0006351">
    <property type="term" value="P:DNA-templated transcription"/>
    <property type="evidence" value="ECO:0007669"/>
    <property type="project" value="InterPro"/>
</dbReference>
<dbReference type="SUPFAM" id="SSF56553">
    <property type="entry name" value="Insert subdomain of RNA polymerase alpha subunit"/>
    <property type="match status" value="1"/>
</dbReference>
<reference evidence="6" key="1">
    <citation type="journal article" date="2015" name="BMC Evol. Biol.">
        <title>Chloroplast phylogenomic analysis of chlorophyte green algae identifies a novel lineage sister to the Sphaeropleales (Chlorophyceae).</title>
        <authorList>
            <person name="Lemieux C."/>
            <person name="Vincent A.T."/>
            <person name="Labarre A."/>
            <person name="Otis C."/>
            <person name="Turmel M."/>
        </authorList>
    </citation>
    <scope>NUCLEOTIDE SEQUENCE</scope>
</reference>
<dbReference type="CDD" id="cd06928">
    <property type="entry name" value="RNAP_alpha_NTD"/>
    <property type="match status" value="1"/>
</dbReference>
<feature type="region of interest" description="Disordered" evidence="4">
    <location>
        <begin position="247"/>
        <end position="276"/>
    </location>
</feature>
<keyword evidence="6" id="KW-0150">Chloroplast</keyword>
<dbReference type="GO" id="GO:0003899">
    <property type="term" value="F:DNA-directed RNA polymerase activity"/>
    <property type="evidence" value="ECO:0007669"/>
    <property type="project" value="InterPro"/>
</dbReference>